<dbReference type="InterPro" id="IPR024899">
    <property type="entry name" value="CowN"/>
</dbReference>
<name>A0A848GBF1_9RHOO</name>
<dbReference type="RefSeq" id="WP_169148404.1">
    <property type="nucleotide sequence ID" value="NZ_JABBGA010000039.1"/>
</dbReference>
<protein>
    <recommendedName>
        <fullName evidence="2">N(2)-fixation sustaining protein CowN</fullName>
    </recommendedName>
    <alternativeName>
        <fullName evidence="2">CO weal-nitrogenase</fullName>
    </alternativeName>
</protein>
<keyword evidence="4" id="KW-1185">Reference proteome</keyword>
<evidence type="ECO:0000256" key="1">
    <source>
        <dbReference type="ARBA" id="ARBA00023231"/>
    </source>
</evidence>
<comment type="function">
    <text evidence="2">Is required to sustain N(2)-dependent growth in the presence of low levels of carbon monoxide (CO). Probably acts by protecting the N(2) fixation ability of the nitrogenase complex, which is inactivated in the presence of CO.</text>
</comment>
<dbReference type="Pfam" id="PF20543">
    <property type="entry name" value="CowN"/>
    <property type="match status" value="1"/>
</dbReference>
<proteinExistence type="inferred from homology"/>
<accession>A0A848GBF1</accession>
<gene>
    <name evidence="2 3" type="primary">cowN</name>
    <name evidence="3" type="ORF">HHL15_24350</name>
</gene>
<dbReference type="NCBIfam" id="NF033689">
    <property type="entry name" value="N2Fix_CO_CowN"/>
    <property type="match status" value="1"/>
</dbReference>
<keyword evidence="1 2" id="KW-0535">Nitrogen fixation</keyword>
<organism evidence="3 4">
    <name type="scientific">Zoogloea dura</name>
    <dbReference type="NCBI Taxonomy" id="2728840"/>
    <lineage>
        <taxon>Bacteria</taxon>
        <taxon>Pseudomonadati</taxon>
        <taxon>Pseudomonadota</taxon>
        <taxon>Betaproteobacteria</taxon>
        <taxon>Rhodocyclales</taxon>
        <taxon>Zoogloeaceae</taxon>
        <taxon>Zoogloea</taxon>
    </lineage>
</organism>
<reference evidence="3 4" key="1">
    <citation type="submission" date="2020-04" db="EMBL/GenBank/DDBJ databases">
        <title>Zoogloea sp. G-4-1-14 isolated from soil.</title>
        <authorList>
            <person name="Dahal R.H."/>
        </authorList>
    </citation>
    <scope>NUCLEOTIDE SEQUENCE [LARGE SCALE GENOMIC DNA]</scope>
    <source>
        <strain evidence="3 4">G-4-1-14</strain>
    </source>
</reference>
<evidence type="ECO:0000313" key="4">
    <source>
        <dbReference type="Proteomes" id="UP000580043"/>
    </source>
</evidence>
<dbReference type="GO" id="GO:0009399">
    <property type="term" value="P:nitrogen fixation"/>
    <property type="evidence" value="ECO:0007669"/>
    <property type="project" value="UniProtKB-UniRule"/>
</dbReference>
<comment type="caution">
    <text evidence="3">The sequence shown here is derived from an EMBL/GenBank/DDBJ whole genome shotgun (WGS) entry which is preliminary data.</text>
</comment>
<dbReference type="AlphaFoldDB" id="A0A848GBF1"/>
<evidence type="ECO:0000313" key="3">
    <source>
        <dbReference type="EMBL" id="NML28889.1"/>
    </source>
</evidence>
<evidence type="ECO:0000256" key="2">
    <source>
        <dbReference type="HAMAP-Rule" id="MF_02117"/>
    </source>
</evidence>
<dbReference type="HAMAP" id="MF_02117">
    <property type="entry name" value="CowN"/>
    <property type="match status" value="1"/>
</dbReference>
<comment type="similarity">
    <text evidence="2">Belongs to the CowN family.</text>
</comment>
<sequence>MSCTCRKSADPLLGDPDRYVSFIGLDCDARAAHLMQRVRHYIDDPRHSNAFWEYFKKKAAGANGPRLDDLLLIHCHLGQIRELFEDLDDAEGLALVDGIEKECC</sequence>
<dbReference type="EMBL" id="JABBGA010000039">
    <property type="protein sequence ID" value="NML28889.1"/>
    <property type="molecule type" value="Genomic_DNA"/>
</dbReference>
<dbReference type="Proteomes" id="UP000580043">
    <property type="component" value="Unassembled WGS sequence"/>
</dbReference>